<feature type="transmembrane region" description="Helical" evidence="9">
    <location>
        <begin position="420"/>
        <end position="439"/>
    </location>
</feature>
<name>A0A074X7E6_9PEZI</name>
<evidence type="ECO:0000259" key="10">
    <source>
        <dbReference type="PROSITE" id="PS50850"/>
    </source>
</evidence>
<organism evidence="11 12">
    <name type="scientific">Aureobasidium namibiae CBS 147.97</name>
    <dbReference type="NCBI Taxonomy" id="1043004"/>
    <lineage>
        <taxon>Eukaryota</taxon>
        <taxon>Fungi</taxon>
        <taxon>Dikarya</taxon>
        <taxon>Ascomycota</taxon>
        <taxon>Pezizomycotina</taxon>
        <taxon>Dothideomycetes</taxon>
        <taxon>Dothideomycetidae</taxon>
        <taxon>Dothideales</taxon>
        <taxon>Saccotheciaceae</taxon>
        <taxon>Aureobasidium</taxon>
    </lineage>
</organism>
<keyword evidence="4 9" id="KW-0812">Transmembrane</keyword>
<dbReference type="PROSITE" id="PS50850">
    <property type="entry name" value="MFS"/>
    <property type="match status" value="1"/>
</dbReference>
<evidence type="ECO:0000256" key="3">
    <source>
        <dbReference type="ARBA" id="ARBA00022448"/>
    </source>
</evidence>
<dbReference type="PROSITE" id="PS00217">
    <property type="entry name" value="SUGAR_TRANSPORT_2"/>
    <property type="match status" value="1"/>
</dbReference>
<dbReference type="NCBIfam" id="TIGR00879">
    <property type="entry name" value="SP"/>
    <property type="match status" value="1"/>
</dbReference>
<accession>A0A074X7E6</accession>
<feature type="compositionally biased region" description="Basic and acidic residues" evidence="8">
    <location>
        <begin position="508"/>
        <end position="537"/>
    </location>
</feature>
<evidence type="ECO:0000256" key="2">
    <source>
        <dbReference type="ARBA" id="ARBA00010992"/>
    </source>
</evidence>
<proteinExistence type="inferred from homology"/>
<feature type="transmembrane region" description="Helical" evidence="9">
    <location>
        <begin position="149"/>
        <end position="169"/>
    </location>
</feature>
<dbReference type="GO" id="GO:0005351">
    <property type="term" value="F:carbohydrate:proton symporter activity"/>
    <property type="evidence" value="ECO:0007669"/>
    <property type="project" value="TreeGrafter"/>
</dbReference>
<dbReference type="InterPro" id="IPR005828">
    <property type="entry name" value="MFS_sugar_transport-like"/>
</dbReference>
<keyword evidence="11" id="KW-0762">Sugar transport</keyword>
<comment type="subcellular location">
    <subcellularLocation>
        <location evidence="1">Membrane</location>
        <topology evidence="1">Multi-pass membrane protein</topology>
    </subcellularLocation>
</comment>
<dbReference type="HOGENOM" id="CLU_001265_30_12_1"/>
<dbReference type="CDD" id="cd17356">
    <property type="entry name" value="MFS_HXT"/>
    <property type="match status" value="1"/>
</dbReference>
<feature type="transmembrane region" description="Helical" evidence="9">
    <location>
        <begin position="451"/>
        <end position="469"/>
    </location>
</feature>
<dbReference type="InterPro" id="IPR050360">
    <property type="entry name" value="MFS_Sugar_Transporters"/>
</dbReference>
<feature type="transmembrane region" description="Helical" evidence="9">
    <location>
        <begin position="181"/>
        <end position="201"/>
    </location>
</feature>
<feature type="transmembrane region" description="Helical" evidence="9">
    <location>
        <begin position="64"/>
        <end position="83"/>
    </location>
</feature>
<dbReference type="Pfam" id="PF00083">
    <property type="entry name" value="Sugar_tr"/>
    <property type="match status" value="1"/>
</dbReference>
<dbReference type="FunFam" id="1.20.1250.20:FF:000026">
    <property type="entry name" value="MFS quinate transporter QutD"/>
    <property type="match status" value="1"/>
</dbReference>
<evidence type="ECO:0000256" key="9">
    <source>
        <dbReference type="SAM" id="Phobius"/>
    </source>
</evidence>
<feature type="transmembrane region" description="Helical" evidence="9">
    <location>
        <begin position="311"/>
        <end position="328"/>
    </location>
</feature>
<evidence type="ECO:0000256" key="4">
    <source>
        <dbReference type="ARBA" id="ARBA00022692"/>
    </source>
</evidence>
<dbReference type="PROSITE" id="PS00216">
    <property type="entry name" value="SUGAR_TRANSPORT_1"/>
    <property type="match status" value="2"/>
</dbReference>
<dbReference type="GeneID" id="25408732"/>
<dbReference type="AlphaFoldDB" id="A0A074X7E6"/>
<feature type="transmembrane region" description="Helical" evidence="9">
    <location>
        <begin position="9"/>
        <end position="33"/>
    </location>
</feature>
<dbReference type="InterPro" id="IPR020846">
    <property type="entry name" value="MFS_dom"/>
</dbReference>
<evidence type="ECO:0000313" key="12">
    <source>
        <dbReference type="Proteomes" id="UP000027730"/>
    </source>
</evidence>
<dbReference type="PANTHER" id="PTHR48022">
    <property type="entry name" value="PLASTIDIC GLUCOSE TRANSPORTER 4"/>
    <property type="match status" value="1"/>
</dbReference>
<dbReference type="InterPro" id="IPR005829">
    <property type="entry name" value="Sugar_transporter_CS"/>
</dbReference>
<dbReference type="EMBL" id="KL584702">
    <property type="protein sequence ID" value="KEQ77962.1"/>
    <property type="molecule type" value="Genomic_DNA"/>
</dbReference>
<feature type="transmembrane region" description="Helical" evidence="9">
    <location>
        <begin position="270"/>
        <end position="291"/>
    </location>
</feature>
<protein>
    <submittedName>
        <fullName evidence="11">Putative MFS glucose transporter</fullName>
    </submittedName>
</protein>
<feature type="transmembrane region" description="Helical" evidence="9">
    <location>
        <begin position="90"/>
        <end position="110"/>
    </location>
</feature>
<dbReference type="OrthoDB" id="4142200at2759"/>
<evidence type="ECO:0000256" key="7">
    <source>
        <dbReference type="RuleBase" id="RU003346"/>
    </source>
</evidence>
<evidence type="ECO:0000256" key="1">
    <source>
        <dbReference type="ARBA" id="ARBA00004141"/>
    </source>
</evidence>
<dbReference type="Gene3D" id="1.20.1250.20">
    <property type="entry name" value="MFS general substrate transporter like domains"/>
    <property type="match status" value="1"/>
</dbReference>
<dbReference type="InterPro" id="IPR003663">
    <property type="entry name" value="Sugar/inositol_transpt"/>
</dbReference>
<feature type="domain" description="Major facilitator superfamily (MFS) profile" evidence="10">
    <location>
        <begin position="11"/>
        <end position="473"/>
    </location>
</feature>
<reference evidence="11 12" key="1">
    <citation type="journal article" date="2014" name="BMC Genomics">
        <title>Genome sequencing of four Aureobasidium pullulans varieties: biotechnological potential, stress tolerance, and description of new species.</title>
        <authorList>
            <person name="Gostin Ar C."/>
            <person name="Ohm R.A."/>
            <person name="Kogej T."/>
            <person name="Sonjak S."/>
            <person name="Turk M."/>
            <person name="Zajc J."/>
            <person name="Zalar P."/>
            <person name="Grube M."/>
            <person name="Sun H."/>
            <person name="Han J."/>
            <person name="Sharma A."/>
            <person name="Chiniquy J."/>
            <person name="Ngan C.Y."/>
            <person name="Lipzen A."/>
            <person name="Barry K."/>
            <person name="Grigoriev I.V."/>
            <person name="Gunde-Cimerman N."/>
        </authorList>
    </citation>
    <scope>NUCLEOTIDE SEQUENCE [LARGE SCALE GENOMIC DNA]</scope>
    <source>
        <strain evidence="11 12">CBS 147.97</strain>
    </source>
</reference>
<keyword evidence="3 7" id="KW-0813">Transport</keyword>
<sequence>MVKQIGNPYFIAAIAVIGGGLFGFDISSMSAIIATQPYKCYFNQQGLNAAGECLGPRADVQGGITAAMAGGSWLAALCSGYLSDRLGRKIAIQVGAVIWVIGCIIVAASQNIAMLIVGRIINGFCVGICSAQVPVYISEVSLPSMRGRLVGLQQWAITWGIMIMFYISYGCSFIQGTGAFRAPWALQMIPAIMLFFGMMLLPESPRWLASKDRWEETRAVLTLTHGHGDPDSPFVIREFDEIREWIKIESEANNASYLELLRPRMLNRTIIGIFMQIWSQLTGMNVMMYYITYVFQMAGLSGNNLLVSSSIQYVINVVMTIPGLLLVDRVGRRPLLLVGAAFMALWLFANAGILGAYGTYPGPGGVGGNTPEASTEVTGAASKAVIACSYLFVASYAPTWGPVSWIYPSEIFPNRVRGKATALATSSNWAINFALSYFVPPAFINIRWKTYIVFGVFCVAMWLHVFFMFPETAGKPLEEVTAMFEDSNGIRYIGTPAWKTRASTSDTSRLERGQDLEKKRSEEDKPETLEVAPKETV</sequence>
<keyword evidence="12" id="KW-1185">Reference proteome</keyword>
<keyword evidence="6 9" id="KW-0472">Membrane</keyword>
<dbReference type="PANTHER" id="PTHR48022:SF7">
    <property type="entry name" value="MAJOR FACILITATOR SUPERFAMILY (MFS) PROFILE DOMAIN-CONTAINING PROTEIN-RELATED"/>
    <property type="match status" value="1"/>
</dbReference>
<evidence type="ECO:0000256" key="5">
    <source>
        <dbReference type="ARBA" id="ARBA00022989"/>
    </source>
</evidence>
<comment type="similarity">
    <text evidence="2 7">Belongs to the major facilitator superfamily. Sugar transporter (TC 2.A.1.1) family.</text>
</comment>
<gene>
    <name evidence="11" type="ORF">M436DRAFT_36956</name>
</gene>
<dbReference type="SUPFAM" id="SSF103473">
    <property type="entry name" value="MFS general substrate transporter"/>
    <property type="match status" value="1"/>
</dbReference>
<dbReference type="RefSeq" id="XP_013431955.1">
    <property type="nucleotide sequence ID" value="XM_013576501.1"/>
</dbReference>
<dbReference type="PRINTS" id="PR00171">
    <property type="entry name" value="SUGRTRNSPORT"/>
</dbReference>
<keyword evidence="5 9" id="KW-1133">Transmembrane helix</keyword>
<evidence type="ECO:0000256" key="6">
    <source>
        <dbReference type="ARBA" id="ARBA00023136"/>
    </source>
</evidence>
<dbReference type="InterPro" id="IPR036259">
    <property type="entry name" value="MFS_trans_sf"/>
</dbReference>
<feature type="transmembrane region" description="Helical" evidence="9">
    <location>
        <begin position="116"/>
        <end position="137"/>
    </location>
</feature>
<evidence type="ECO:0000256" key="8">
    <source>
        <dbReference type="SAM" id="MobiDB-lite"/>
    </source>
</evidence>
<feature type="region of interest" description="Disordered" evidence="8">
    <location>
        <begin position="500"/>
        <end position="537"/>
    </location>
</feature>
<dbReference type="STRING" id="1043004.A0A074X7E6"/>
<feature type="transmembrane region" description="Helical" evidence="9">
    <location>
        <begin position="335"/>
        <end position="360"/>
    </location>
</feature>
<evidence type="ECO:0000313" key="11">
    <source>
        <dbReference type="EMBL" id="KEQ77962.1"/>
    </source>
</evidence>
<dbReference type="GO" id="GO:0016020">
    <property type="term" value="C:membrane"/>
    <property type="evidence" value="ECO:0007669"/>
    <property type="project" value="UniProtKB-SubCell"/>
</dbReference>
<dbReference type="Proteomes" id="UP000027730">
    <property type="component" value="Unassembled WGS sequence"/>
</dbReference>